<organism evidence="3 4">
    <name type="scientific">Spelaeicoccus albus</name>
    <dbReference type="NCBI Taxonomy" id="1280376"/>
    <lineage>
        <taxon>Bacteria</taxon>
        <taxon>Bacillati</taxon>
        <taxon>Actinomycetota</taxon>
        <taxon>Actinomycetes</taxon>
        <taxon>Micrococcales</taxon>
        <taxon>Brevibacteriaceae</taxon>
        <taxon>Spelaeicoccus</taxon>
    </lineage>
</organism>
<dbReference type="Gene3D" id="2.60.120.10">
    <property type="entry name" value="Jelly Rolls"/>
    <property type="match status" value="1"/>
</dbReference>
<dbReference type="Pfam" id="PF07883">
    <property type="entry name" value="Cupin_2"/>
    <property type="match status" value="1"/>
</dbReference>
<keyword evidence="4" id="KW-1185">Reference proteome</keyword>
<evidence type="ECO:0000256" key="1">
    <source>
        <dbReference type="SAM" id="MobiDB-lite"/>
    </source>
</evidence>
<dbReference type="InterPro" id="IPR013096">
    <property type="entry name" value="Cupin_2"/>
</dbReference>
<feature type="region of interest" description="Disordered" evidence="1">
    <location>
        <begin position="114"/>
        <end position="139"/>
    </location>
</feature>
<dbReference type="RefSeq" id="WP_179426600.1">
    <property type="nucleotide sequence ID" value="NZ_JACBZP010000001.1"/>
</dbReference>
<name>A0A7Z0A9L0_9MICO</name>
<evidence type="ECO:0000259" key="2">
    <source>
        <dbReference type="Pfam" id="PF07883"/>
    </source>
</evidence>
<dbReference type="InterPro" id="IPR011051">
    <property type="entry name" value="RmlC_Cupin_sf"/>
</dbReference>
<comment type="caution">
    <text evidence="3">The sequence shown here is derived from an EMBL/GenBank/DDBJ whole genome shotgun (WGS) entry which is preliminary data.</text>
</comment>
<keyword evidence="3" id="KW-0413">Isomerase</keyword>
<protein>
    <submittedName>
        <fullName evidence="3">Mannose-6-phosphate isomerase-like protein (Cupin superfamily)</fullName>
    </submittedName>
</protein>
<feature type="compositionally biased region" description="Polar residues" evidence="1">
    <location>
        <begin position="114"/>
        <end position="128"/>
    </location>
</feature>
<feature type="region of interest" description="Disordered" evidence="1">
    <location>
        <begin position="1"/>
        <end position="25"/>
    </location>
</feature>
<dbReference type="GO" id="GO:0016853">
    <property type="term" value="F:isomerase activity"/>
    <property type="evidence" value="ECO:0007669"/>
    <property type="project" value="UniProtKB-KW"/>
</dbReference>
<dbReference type="Proteomes" id="UP000539111">
    <property type="component" value="Unassembled WGS sequence"/>
</dbReference>
<dbReference type="InterPro" id="IPR014710">
    <property type="entry name" value="RmlC-like_jellyroll"/>
</dbReference>
<feature type="compositionally biased region" description="Basic and acidic residues" evidence="1">
    <location>
        <begin position="129"/>
        <end position="139"/>
    </location>
</feature>
<accession>A0A7Z0A9L0</accession>
<gene>
    <name evidence="3" type="ORF">BJY26_001243</name>
</gene>
<feature type="domain" description="Cupin type-2" evidence="2">
    <location>
        <begin position="44"/>
        <end position="106"/>
    </location>
</feature>
<evidence type="ECO:0000313" key="4">
    <source>
        <dbReference type="Proteomes" id="UP000539111"/>
    </source>
</evidence>
<evidence type="ECO:0000313" key="3">
    <source>
        <dbReference type="EMBL" id="NYI66937.1"/>
    </source>
</evidence>
<dbReference type="SUPFAM" id="SSF51182">
    <property type="entry name" value="RmlC-like cupins"/>
    <property type="match status" value="1"/>
</dbReference>
<proteinExistence type="predicted"/>
<sequence>MSPDELPEGVIKRRLPPQAESPTGGMLLDHEVQANIDCCLGVARIAAGSPDTLTEMSHETAEVMYVGSGSGELRSGSAAMPFTTGEALYIPSGIWHRIVNTGSEEIISVFSFPHSNRPPSRTRTLTNTEARKDEDDGEI</sequence>
<reference evidence="3 4" key="1">
    <citation type="submission" date="2020-07" db="EMBL/GenBank/DDBJ databases">
        <title>Sequencing the genomes of 1000 actinobacteria strains.</title>
        <authorList>
            <person name="Klenk H.-P."/>
        </authorList>
    </citation>
    <scope>NUCLEOTIDE SEQUENCE [LARGE SCALE GENOMIC DNA]</scope>
    <source>
        <strain evidence="3 4">DSM 26341</strain>
    </source>
</reference>
<dbReference type="EMBL" id="JACBZP010000001">
    <property type="protein sequence ID" value="NYI66937.1"/>
    <property type="molecule type" value="Genomic_DNA"/>
</dbReference>
<dbReference type="AlphaFoldDB" id="A0A7Z0A9L0"/>